<dbReference type="AlphaFoldDB" id="A0AAV0Y7G7"/>
<comment type="caution">
    <text evidence="2">The sequence shown here is derived from an EMBL/GenBank/DDBJ whole genome shotgun (WGS) entry which is preliminary data.</text>
</comment>
<dbReference type="Proteomes" id="UP001160148">
    <property type="component" value="Unassembled WGS sequence"/>
</dbReference>
<name>A0AAV0Y7G7_9HEMI</name>
<organism evidence="2 3">
    <name type="scientific">Macrosiphum euphorbiae</name>
    <name type="common">potato aphid</name>
    <dbReference type="NCBI Taxonomy" id="13131"/>
    <lineage>
        <taxon>Eukaryota</taxon>
        <taxon>Metazoa</taxon>
        <taxon>Ecdysozoa</taxon>
        <taxon>Arthropoda</taxon>
        <taxon>Hexapoda</taxon>
        <taxon>Insecta</taxon>
        <taxon>Pterygota</taxon>
        <taxon>Neoptera</taxon>
        <taxon>Paraneoptera</taxon>
        <taxon>Hemiptera</taxon>
        <taxon>Sternorrhyncha</taxon>
        <taxon>Aphidomorpha</taxon>
        <taxon>Aphidoidea</taxon>
        <taxon>Aphididae</taxon>
        <taxon>Macrosiphini</taxon>
        <taxon>Macrosiphum</taxon>
    </lineage>
</organism>
<evidence type="ECO:0000313" key="2">
    <source>
        <dbReference type="EMBL" id="CAI6376894.1"/>
    </source>
</evidence>
<evidence type="ECO:0008006" key="4">
    <source>
        <dbReference type="Google" id="ProtNLM"/>
    </source>
</evidence>
<gene>
    <name evidence="2" type="ORF">MEUPH1_LOCUS30221</name>
</gene>
<protein>
    <recommendedName>
        <fullName evidence="4">Secreted protein</fullName>
    </recommendedName>
</protein>
<sequence length="105" mass="11838">MPFMAVAVSRARALKTFSSTAPRSYSRSVLILHTERSSCDHLVEYVVFTKHKIYNSPPPPQQRCVPSVNRCCGEPNRRPTHRKDAKRTTAQLRRGGSTATSNRKP</sequence>
<dbReference type="EMBL" id="CARXXK010001584">
    <property type="protein sequence ID" value="CAI6376894.1"/>
    <property type="molecule type" value="Genomic_DNA"/>
</dbReference>
<accession>A0AAV0Y7G7</accession>
<feature type="region of interest" description="Disordered" evidence="1">
    <location>
        <begin position="56"/>
        <end position="105"/>
    </location>
</feature>
<reference evidence="2 3" key="1">
    <citation type="submission" date="2023-01" db="EMBL/GenBank/DDBJ databases">
        <authorList>
            <person name="Whitehead M."/>
        </authorList>
    </citation>
    <scope>NUCLEOTIDE SEQUENCE [LARGE SCALE GENOMIC DNA]</scope>
</reference>
<keyword evidence="3" id="KW-1185">Reference proteome</keyword>
<proteinExistence type="predicted"/>
<evidence type="ECO:0000256" key="1">
    <source>
        <dbReference type="SAM" id="MobiDB-lite"/>
    </source>
</evidence>
<evidence type="ECO:0000313" key="3">
    <source>
        <dbReference type="Proteomes" id="UP001160148"/>
    </source>
</evidence>